<dbReference type="GO" id="GO:0016757">
    <property type="term" value="F:glycosyltransferase activity"/>
    <property type="evidence" value="ECO:0007669"/>
    <property type="project" value="UniProtKB-KW"/>
</dbReference>
<keyword evidence="3" id="KW-0328">Glycosyltransferase</keyword>
<keyword evidence="8" id="KW-1185">Reference proteome</keyword>
<protein>
    <submittedName>
        <fullName evidence="7">Glycosyltransferase family 2 protein</fullName>
    </submittedName>
</protein>
<sequence>MPAQPEQPEQPVPGTEGVRVPAQDVSVIMLAYGVEEYLSDAVAAVLASEGIDVQLVLVDNGCTSDAVATLPDDPRVQVLRPAENLGFAGGVNLGALEATSTHLAFVNSDAIVAPDALRILVDEVDVPGRGIVSACVRLADRPDLVNSVGNPIHVLGLSWAGGMEEPVAAHQEPREIASATGACLVVTAELWRSLGGFPDKFFAYVEDLEVSWRVWQRGLSVHYVPAAVADHHYEFSRSPLKMYLVERNRLLFVLTGYGARLLALLALPLLAFEVAIFLIALKEGWWRQKVKGWSWILRNTGWVRQRRRLVQSTRTVADKDLVSRLTDTFDPAQFPLPAGGGIVQGVLKGYWRLVRRLV</sequence>
<evidence type="ECO:0000256" key="5">
    <source>
        <dbReference type="SAM" id="Phobius"/>
    </source>
</evidence>
<comment type="caution">
    <text evidence="7">The sequence shown here is derived from an EMBL/GenBank/DDBJ whole genome shotgun (WGS) entry which is preliminary data.</text>
</comment>
<evidence type="ECO:0000313" key="7">
    <source>
        <dbReference type="EMBL" id="NYS94448.1"/>
    </source>
</evidence>
<dbReference type="SUPFAM" id="SSF53448">
    <property type="entry name" value="Nucleotide-diphospho-sugar transferases"/>
    <property type="match status" value="1"/>
</dbReference>
<dbReference type="Pfam" id="PF00535">
    <property type="entry name" value="Glycos_transf_2"/>
    <property type="match status" value="1"/>
</dbReference>
<dbReference type="Proteomes" id="UP000561011">
    <property type="component" value="Unassembled WGS sequence"/>
</dbReference>
<dbReference type="InterPro" id="IPR001173">
    <property type="entry name" value="Glyco_trans_2-like"/>
</dbReference>
<evidence type="ECO:0000313" key="8">
    <source>
        <dbReference type="Proteomes" id="UP000561011"/>
    </source>
</evidence>
<dbReference type="PANTHER" id="PTHR43179:SF12">
    <property type="entry name" value="GALACTOFURANOSYLTRANSFERASE GLFT2"/>
    <property type="match status" value="1"/>
</dbReference>
<organism evidence="7 8">
    <name type="scientific">Sanguibacter inulinus</name>
    <dbReference type="NCBI Taxonomy" id="60922"/>
    <lineage>
        <taxon>Bacteria</taxon>
        <taxon>Bacillati</taxon>
        <taxon>Actinomycetota</taxon>
        <taxon>Actinomycetes</taxon>
        <taxon>Micrococcales</taxon>
        <taxon>Sanguibacteraceae</taxon>
        <taxon>Sanguibacter</taxon>
    </lineage>
</organism>
<comment type="similarity">
    <text evidence="2">Belongs to the glycosyltransferase 2 family.</text>
</comment>
<dbReference type="CDD" id="cd04186">
    <property type="entry name" value="GT_2_like_c"/>
    <property type="match status" value="1"/>
</dbReference>
<reference evidence="7 8" key="1">
    <citation type="submission" date="2020-07" db="EMBL/GenBank/DDBJ databases">
        <title>MOT database genomes.</title>
        <authorList>
            <person name="Joseph S."/>
            <person name="Aduse-Opoku J."/>
            <person name="Hashim A."/>
            <person name="Wade W."/>
            <person name="Curtis M."/>
        </authorList>
    </citation>
    <scope>NUCLEOTIDE SEQUENCE [LARGE SCALE GENOMIC DNA]</scope>
    <source>
        <strain evidence="7 8">DSM 100099</strain>
    </source>
</reference>
<dbReference type="AlphaFoldDB" id="A0A853F068"/>
<gene>
    <name evidence="7" type="ORF">HZZ10_13085</name>
</gene>
<proteinExistence type="inferred from homology"/>
<name>A0A853F068_9MICO</name>
<keyword evidence="5" id="KW-0812">Transmembrane</keyword>
<keyword evidence="5" id="KW-1133">Transmembrane helix</keyword>
<comment type="pathway">
    <text evidence="1">Cell wall biogenesis; cell wall polysaccharide biosynthesis.</text>
</comment>
<dbReference type="PANTHER" id="PTHR43179">
    <property type="entry name" value="RHAMNOSYLTRANSFERASE WBBL"/>
    <property type="match status" value="1"/>
</dbReference>
<feature type="transmembrane region" description="Helical" evidence="5">
    <location>
        <begin position="257"/>
        <end position="281"/>
    </location>
</feature>
<evidence type="ECO:0000259" key="6">
    <source>
        <dbReference type="Pfam" id="PF00535"/>
    </source>
</evidence>
<evidence type="ECO:0000256" key="1">
    <source>
        <dbReference type="ARBA" id="ARBA00004776"/>
    </source>
</evidence>
<evidence type="ECO:0000256" key="3">
    <source>
        <dbReference type="ARBA" id="ARBA00022676"/>
    </source>
</evidence>
<dbReference type="Gene3D" id="3.90.550.10">
    <property type="entry name" value="Spore Coat Polysaccharide Biosynthesis Protein SpsA, Chain A"/>
    <property type="match status" value="1"/>
</dbReference>
<keyword evidence="5" id="KW-0472">Membrane</keyword>
<feature type="domain" description="Glycosyltransferase 2-like" evidence="6">
    <location>
        <begin position="26"/>
        <end position="140"/>
    </location>
</feature>
<dbReference type="EMBL" id="JACBYE010000034">
    <property type="protein sequence ID" value="NYS94448.1"/>
    <property type="molecule type" value="Genomic_DNA"/>
</dbReference>
<dbReference type="InterPro" id="IPR029044">
    <property type="entry name" value="Nucleotide-diphossugar_trans"/>
</dbReference>
<accession>A0A853F068</accession>
<keyword evidence="4 7" id="KW-0808">Transferase</keyword>
<evidence type="ECO:0000256" key="4">
    <source>
        <dbReference type="ARBA" id="ARBA00022679"/>
    </source>
</evidence>
<evidence type="ECO:0000256" key="2">
    <source>
        <dbReference type="ARBA" id="ARBA00006739"/>
    </source>
</evidence>